<dbReference type="GO" id="GO:0005829">
    <property type="term" value="C:cytosol"/>
    <property type="evidence" value="ECO:0007669"/>
    <property type="project" value="TreeGrafter"/>
</dbReference>
<keyword evidence="3" id="KW-0663">Pyridoxal phosphate</keyword>
<dbReference type="PANTHER" id="PTHR48097:SF9">
    <property type="entry name" value="L-THREONINE ALDOLASE"/>
    <property type="match status" value="1"/>
</dbReference>
<evidence type="ECO:0000256" key="5">
    <source>
        <dbReference type="PIRSR" id="PIRSR017617-1"/>
    </source>
</evidence>
<dbReference type="InterPro" id="IPR023603">
    <property type="entry name" value="Low_specificity_L-TA-like"/>
</dbReference>
<dbReference type="RefSeq" id="WP_090869945.1">
    <property type="nucleotide sequence ID" value="NZ_FOHE01000009.1"/>
</dbReference>
<evidence type="ECO:0000256" key="1">
    <source>
        <dbReference type="ARBA" id="ARBA00001933"/>
    </source>
</evidence>
<keyword evidence="8" id="KW-1185">Reference proteome</keyword>
<dbReference type="Pfam" id="PF01212">
    <property type="entry name" value="Beta_elim_lyase"/>
    <property type="match status" value="1"/>
</dbReference>
<dbReference type="InterPro" id="IPR001597">
    <property type="entry name" value="ArAA_b-elim_lyase/Thr_aldolase"/>
</dbReference>
<name>A0A1I0DT67_9BACI</name>
<dbReference type="EMBL" id="FOHE01000009">
    <property type="protein sequence ID" value="SET35632.1"/>
    <property type="molecule type" value="Genomic_DNA"/>
</dbReference>
<dbReference type="STRING" id="930131.SAMN05216389_109146"/>
<reference evidence="7 8" key="1">
    <citation type="submission" date="2016-10" db="EMBL/GenBank/DDBJ databases">
        <authorList>
            <person name="de Groot N.N."/>
        </authorList>
    </citation>
    <scope>NUCLEOTIDE SEQUENCE [LARGE SCALE GENOMIC DNA]</scope>
    <source>
        <strain evidence="7 8">IBRC-M 10780</strain>
    </source>
</reference>
<evidence type="ECO:0000313" key="7">
    <source>
        <dbReference type="EMBL" id="SET35632.1"/>
    </source>
</evidence>
<dbReference type="Proteomes" id="UP000198618">
    <property type="component" value="Unassembled WGS sequence"/>
</dbReference>
<dbReference type="InterPro" id="IPR015422">
    <property type="entry name" value="PyrdxlP-dep_Trfase_small"/>
</dbReference>
<accession>A0A1I0DT67</accession>
<keyword evidence="4" id="KW-0456">Lyase</keyword>
<proteinExistence type="inferred from homology"/>
<dbReference type="CDD" id="cd06502">
    <property type="entry name" value="TA_like"/>
    <property type="match status" value="1"/>
</dbReference>
<evidence type="ECO:0000259" key="6">
    <source>
        <dbReference type="Pfam" id="PF01212"/>
    </source>
</evidence>
<dbReference type="Gene3D" id="3.40.640.10">
    <property type="entry name" value="Type I PLP-dependent aspartate aminotransferase-like (Major domain)"/>
    <property type="match status" value="1"/>
</dbReference>
<comment type="cofactor">
    <cofactor evidence="1">
        <name>pyridoxal 5'-phosphate</name>
        <dbReference type="ChEBI" id="CHEBI:597326"/>
    </cofactor>
</comment>
<dbReference type="FunFam" id="3.90.1150.10:FF:000041">
    <property type="entry name" value="Low-specificity L-threonine aldolase"/>
    <property type="match status" value="1"/>
</dbReference>
<comment type="similarity">
    <text evidence="2">Belongs to the threonine aldolase family.</text>
</comment>
<feature type="modified residue" description="N6-(pyridoxal phosphate)lysine" evidence="5">
    <location>
        <position position="199"/>
    </location>
</feature>
<dbReference type="NCBIfam" id="NF007825">
    <property type="entry name" value="PRK10534.1"/>
    <property type="match status" value="1"/>
</dbReference>
<evidence type="ECO:0000256" key="2">
    <source>
        <dbReference type="ARBA" id="ARBA00006966"/>
    </source>
</evidence>
<dbReference type="GO" id="GO:0006545">
    <property type="term" value="P:glycine biosynthetic process"/>
    <property type="evidence" value="ECO:0007669"/>
    <property type="project" value="TreeGrafter"/>
</dbReference>
<dbReference type="SUPFAM" id="SSF53383">
    <property type="entry name" value="PLP-dependent transferases"/>
    <property type="match status" value="1"/>
</dbReference>
<dbReference type="NCBIfam" id="NF041359">
    <property type="entry name" value="GntG_guanitoxin"/>
    <property type="match status" value="1"/>
</dbReference>
<dbReference type="PANTHER" id="PTHR48097">
    <property type="entry name" value="L-THREONINE ALDOLASE-RELATED"/>
    <property type="match status" value="1"/>
</dbReference>
<dbReference type="OrthoDB" id="9774495at2"/>
<organism evidence="7 8">
    <name type="scientific">Oceanobacillus limi</name>
    <dbReference type="NCBI Taxonomy" id="930131"/>
    <lineage>
        <taxon>Bacteria</taxon>
        <taxon>Bacillati</taxon>
        <taxon>Bacillota</taxon>
        <taxon>Bacilli</taxon>
        <taxon>Bacillales</taxon>
        <taxon>Bacillaceae</taxon>
        <taxon>Oceanobacillus</taxon>
    </lineage>
</organism>
<sequence length="339" mass="36661">MIDLRSDTVTKPTPEMRKAAFHADVGDDVYNEDPTVLELEALAAKKLGKEAAMFVPSGTQGNQIAVLTHCVSGQEVILEADSHIYFYEGGTISAFAGVQPRTLKGKDGAMNPYEVEAAIRVDDIHQPETGLICLENTHNRAGGAIVPLENMKAIYDIGKRRQIPVHLDGARLFNASVATGVSVAEYARYTDTIQFCLSKGLGAPVGSIIAGSKDFIVKGRKWRKRLGGGLRQAGMIAAPGLVALNTMVDRLAEDHEKATTLATGFKEINGLTIENNVDTNIVLVNTEKAGLTADQFVEKCKQEGILAVAFGPYTVRFTTHYDVSTNQVKEVVEKVNKMI</sequence>
<dbReference type="AlphaFoldDB" id="A0A1I0DT67"/>
<evidence type="ECO:0000313" key="8">
    <source>
        <dbReference type="Proteomes" id="UP000198618"/>
    </source>
</evidence>
<evidence type="ECO:0000256" key="4">
    <source>
        <dbReference type="ARBA" id="ARBA00023239"/>
    </source>
</evidence>
<gene>
    <name evidence="7" type="ORF">SAMN05216389_109146</name>
</gene>
<dbReference type="PIRSF" id="PIRSF017617">
    <property type="entry name" value="Thr_aldolase"/>
    <property type="match status" value="1"/>
</dbReference>
<protein>
    <submittedName>
        <fullName evidence="7">L-threonine aldolase</fullName>
    </submittedName>
</protein>
<dbReference type="InterPro" id="IPR015421">
    <property type="entry name" value="PyrdxlP-dep_Trfase_major"/>
</dbReference>
<dbReference type="GO" id="GO:0006567">
    <property type="term" value="P:L-threonine catabolic process"/>
    <property type="evidence" value="ECO:0007669"/>
    <property type="project" value="TreeGrafter"/>
</dbReference>
<dbReference type="Gene3D" id="3.90.1150.10">
    <property type="entry name" value="Aspartate Aminotransferase, domain 1"/>
    <property type="match status" value="1"/>
</dbReference>
<feature type="domain" description="Aromatic amino acid beta-eliminating lyase/threonine aldolase" evidence="6">
    <location>
        <begin position="3"/>
        <end position="287"/>
    </location>
</feature>
<dbReference type="InterPro" id="IPR015424">
    <property type="entry name" value="PyrdxlP-dep_Trfase"/>
</dbReference>
<dbReference type="GO" id="GO:0008732">
    <property type="term" value="F:L-allo-threonine aldolase activity"/>
    <property type="evidence" value="ECO:0007669"/>
    <property type="project" value="TreeGrafter"/>
</dbReference>
<evidence type="ECO:0000256" key="3">
    <source>
        <dbReference type="ARBA" id="ARBA00022898"/>
    </source>
</evidence>
<dbReference type="FunFam" id="3.40.640.10:FF:000030">
    <property type="entry name" value="Low-specificity L-threonine aldolase"/>
    <property type="match status" value="1"/>
</dbReference>